<proteinExistence type="predicted"/>
<evidence type="ECO:0000313" key="3">
    <source>
        <dbReference type="Proteomes" id="UP000287609"/>
    </source>
</evidence>
<feature type="transmembrane region" description="Helical" evidence="1">
    <location>
        <begin position="245"/>
        <end position="270"/>
    </location>
</feature>
<dbReference type="AlphaFoldDB" id="A0A430FPW9"/>
<feature type="transmembrane region" description="Helical" evidence="1">
    <location>
        <begin position="467"/>
        <end position="495"/>
    </location>
</feature>
<evidence type="ECO:0000313" key="2">
    <source>
        <dbReference type="EMBL" id="RSX54892.1"/>
    </source>
</evidence>
<feature type="transmembrane region" description="Helical" evidence="1">
    <location>
        <begin position="388"/>
        <end position="409"/>
    </location>
</feature>
<feature type="transmembrane region" description="Helical" evidence="1">
    <location>
        <begin position="501"/>
        <end position="523"/>
    </location>
</feature>
<feature type="transmembrane region" description="Helical" evidence="1">
    <location>
        <begin position="139"/>
        <end position="161"/>
    </location>
</feature>
<reference evidence="2 3" key="1">
    <citation type="submission" date="2018-09" db="EMBL/GenBank/DDBJ databases">
        <title>Characterization of the phylogenetic diversity of five novel species belonging to the genus Bifidobacterium.</title>
        <authorList>
            <person name="Lugli G.A."/>
            <person name="Duranti S."/>
            <person name="Milani C."/>
        </authorList>
    </citation>
    <scope>NUCLEOTIDE SEQUENCE [LARGE SCALE GENOMIC DNA]</scope>
    <source>
        <strain evidence="2 3">2036B</strain>
    </source>
</reference>
<dbReference type="RefSeq" id="WP_125963577.1">
    <property type="nucleotide sequence ID" value="NZ_QXGM01000002.1"/>
</dbReference>
<feature type="transmembrane region" description="Helical" evidence="1">
    <location>
        <begin position="109"/>
        <end position="133"/>
    </location>
</feature>
<dbReference type="Proteomes" id="UP000287609">
    <property type="component" value="Unassembled WGS sequence"/>
</dbReference>
<dbReference type="EMBL" id="QXGM01000002">
    <property type="protein sequence ID" value="RSX54892.1"/>
    <property type="molecule type" value="Genomic_DNA"/>
</dbReference>
<name>A0A430FPW9_9BIFI</name>
<organism evidence="2 3">
    <name type="scientific">Bifidobacterium dolichotidis</name>
    <dbReference type="NCBI Taxonomy" id="2306976"/>
    <lineage>
        <taxon>Bacteria</taxon>
        <taxon>Bacillati</taxon>
        <taxon>Actinomycetota</taxon>
        <taxon>Actinomycetes</taxon>
        <taxon>Bifidobacteriales</taxon>
        <taxon>Bifidobacteriaceae</taxon>
        <taxon>Bifidobacterium</taxon>
    </lineage>
</organism>
<feature type="transmembrane region" description="Helical" evidence="1">
    <location>
        <begin position="65"/>
        <end position="88"/>
    </location>
</feature>
<comment type="caution">
    <text evidence="2">The sequence shown here is derived from an EMBL/GenBank/DDBJ whole genome shotgun (WGS) entry which is preliminary data.</text>
</comment>
<dbReference type="OrthoDB" id="3261041at2"/>
<feature type="transmembrane region" description="Helical" evidence="1">
    <location>
        <begin position="21"/>
        <end position="45"/>
    </location>
</feature>
<feature type="transmembrane region" description="Helical" evidence="1">
    <location>
        <begin position="318"/>
        <end position="334"/>
    </location>
</feature>
<protein>
    <submittedName>
        <fullName evidence="2">ABC transporter permease</fullName>
    </submittedName>
</protein>
<feature type="transmembrane region" description="Helical" evidence="1">
    <location>
        <begin position="182"/>
        <end position="201"/>
    </location>
</feature>
<feature type="transmembrane region" description="Helical" evidence="1">
    <location>
        <begin position="340"/>
        <end position="356"/>
    </location>
</feature>
<gene>
    <name evidence="2" type="ORF">D2E26_0946</name>
</gene>
<keyword evidence="1" id="KW-0472">Membrane</keyword>
<keyword evidence="1" id="KW-0812">Transmembrane</keyword>
<feature type="transmembrane region" description="Helical" evidence="1">
    <location>
        <begin position="421"/>
        <end position="447"/>
    </location>
</feature>
<accession>A0A430FPW9</accession>
<keyword evidence="1" id="KW-1133">Transmembrane helix</keyword>
<evidence type="ECO:0000256" key="1">
    <source>
        <dbReference type="SAM" id="Phobius"/>
    </source>
</evidence>
<keyword evidence="3" id="KW-1185">Reference proteome</keyword>
<sequence>MIATMSRLRWSLMASALKTSPWQIVALVISLLFGFGLVGLAIGMGHSLGFGPDSSDDVSSWTTTFNTGVVSLGSIVILSLLLIQLTFIGEGSSFSLSRFANYGIPDVQLQLGLTAAGLVGMPSIFGLLSLLFWSSAYRWMGMPAVVISLIAAPIIIVTLMLMCKAVISLGTVFVRTNRGRNAFYTLVFVFMMVVFQLPTMLAGTGTSVSLIEIAQHSAQGPASVMSWTPFGALFQLPFDAAAGDWGLLIARLGIIAVFDVLCFYLAVWCIRRERLLPSVSQGNGVAKGLGMFSHVPDSPSGAISARVASMLKRDPRQCMTYILPIMFFIVFAIQPSETPYALWAVLSYLGLLLITSESNGLAYDGLGFTMEVISGTTGKQNRIGRARVYVAIIAVAFALFGIASFLITGDWKTPEGLVRGFMFTVIGFNIALSCLGVTLWFSTVFSYPVPSIKKPFSSPQGRTASQLFFPFLYMFISLVAALPTIIVGACAAVLHWQAWEWIVTAVSAVNGIGVLCLGTWLGAKIFDARQLKILHTLEQYATLQK</sequence>